<accession>A0A3B4A2G2</accession>
<reference evidence="1" key="2">
    <citation type="submission" date="2025-09" db="UniProtKB">
        <authorList>
            <consortium name="Ensembl"/>
        </authorList>
    </citation>
    <scope>IDENTIFICATION</scope>
</reference>
<name>A0A3B4A2G2_9GOBI</name>
<keyword evidence="2" id="KW-1185">Reference proteome</keyword>
<organism evidence="1 2">
    <name type="scientific">Periophthalmus magnuspinnatus</name>
    <dbReference type="NCBI Taxonomy" id="409849"/>
    <lineage>
        <taxon>Eukaryota</taxon>
        <taxon>Metazoa</taxon>
        <taxon>Chordata</taxon>
        <taxon>Craniata</taxon>
        <taxon>Vertebrata</taxon>
        <taxon>Euteleostomi</taxon>
        <taxon>Actinopterygii</taxon>
        <taxon>Neopterygii</taxon>
        <taxon>Teleostei</taxon>
        <taxon>Neoteleostei</taxon>
        <taxon>Acanthomorphata</taxon>
        <taxon>Gobiaria</taxon>
        <taxon>Gobiiformes</taxon>
        <taxon>Gobioidei</taxon>
        <taxon>Gobiidae</taxon>
        <taxon>Oxudercinae</taxon>
        <taxon>Periophthalmus</taxon>
    </lineage>
</organism>
<sequence length="110" mass="12302">SMCLLSGQPTRSGPAGVTVSVIVALIALCVLLLWLKYRYTGFYSTNETKELSGPMLYLEIVFIALVSGFEQNIDQNETEYRNEGVLLETACLLLAPVRRAVKRVQWQTMT</sequence>
<evidence type="ECO:0000313" key="2">
    <source>
        <dbReference type="Proteomes" id="UP000261520"/>
    </source>
</evidence>
<dbReference type="Proteomes" id="UP000261520">
    <property type="component" value="Unplaced"/>
</dbReference>
<dbReference type="Ensembl" id="ENSPMGT00000011967.1">
    <property type="protein sequence ID" value="ENSPMGP00000011218.1"/>
    <property type="gene ID" value="ENSPMGG00000009300.1"/>
</dbReference>
<proteinExistence type="predicted"/>
<reference evidence="1" key="1">
    <citation type="submission" date="2025-08" db="UniProtKB">
        <authorList>
            <consortium name="Ensembl"/>
        </authorList>
    </citation>
    <scope>IDENTIFICATION</scope>
</reference>
<protein>
    <submittedName>
        <fullName evidence="1">Uncharacterized protein</fullName>
    </submittedName>
</protein>
<evidence type="ECO:0000313" key="1">
    <source>
        <dbReference type="Ensembl" id="ENSPMGP00000011218.1"/>
    </source>
</evidence>
<dbReference type="AlphaFoldDB" id="A0A3B4A2G2"/>